<dbReference type="Proteomes" id="UP000053464">
    <property type="component" value="Unassembled WGS sequence"/>
</dbReference>
<dbReference type="AlphaFoldDB" id="A0A0G9MTI4"/>
<accession>A0A0G9MTI4</accession>
<feature type="signal peptide" evidence="1">
    <location>
        <begin position="1"/>
        <end position="25"/>
    </location>
</feature>
<name>A0A0G9MTI4_9SPHN</name>
<keyword evidence="1" id="KW-0732">Signal</keyword>
<protein>
    <submittedName>
        <fullName evidence="2">Uncharacterized protein</fullName>
    </submittedName>
</protein>
<dbReference type="STRING" id="1581420.AAW00_07055"/>
<dbReference type="Pfam" id="PF26624">
    <property type="entry name" value="DUF8200"/>
    <property type="match status" value="1"/>
</dbReference>
<proteinExistence type="predicted"/>
<keyword evidence="3" id="KW-1185">Reference proteome</keyword>
<dbReference type="NCBIfam" id="NF047636">
    <property type="entry name" value="CC_3452_fam"/>
    <property type="match status" value="1"/>
</dbReference>
<organism evidence="2 3">
    <name type="scientific">Aurantiacibacter luteus</name>
    <dbReference type="NCBI Taxonomy" id="1581420"/>
    <lineage>
        <taxon>Bacteria</taxon>
        <taxon>Pseudomonadati</taxon>
        <taxon>Pseudomonadota</taxon>
        <taxon>Alphaproteobacteria</taxon>
        <taxon>Sphingomonadales</taxon>
        <taxon>Erythrobacteraceae</taxon>
        <taxon>Aurantiacibacter</taxon>
    </lineage>
</organism>
<dbReference type="EMBL" id="LBHB01000002">
    <property type="protein sequence ID" value="KLE34050.1"/>
    <property type="molecule type" value="Genomic_DNA"/>
</dbReference>
<evidence type="ECO:0000256" key="1">
    <source>
        <dbReference type="SAM" id="SignalP"/>
    </source>
</evidence>
<feature type="chain" id="PRO_5002580550" evidence="1">
    <location>
        <begin position="26"/>
        <end position="100"/>
    </location>
</feature>
<evidence type="ECO:0000313" key="3">
    <source>
        <dbReference type="Proteomes" id="UP000053464"/>
    </source>
</evidence>
<comment type="caution">
    <text evidence="2">The sequence shown here is derived from an EMBL/GenBank/DDBJ whole genome shotgun (WGS) entry which is preliminary data.</text>
</comment>
<reference evidence="2 3" key="1">
    <citation type="submission" date="2015-04" db="EMBL/GenBank/DDBJ databases">
        <title>The draft genome sequence of Erythrobacter luteus KA37.</title>
        <authorList>
            <person name="Zhuang L."/>
            <person name="Liu Y."/>
            <person name="Shao Z."/>
        </authorList>
    </citation>
    <scope>NUCLEOTIDE SEQUENCE [LARGE SCALE GENOMIC DNA]</scope>
    <source>
        <strain evidence="2 3">KA37</strain>
    </source>
</reference>
<dbReference type="InterPro" id="IPR058067">
    <property type="entry name" value="CC_3452-like"/>
</dbReference>
<dbReference type="InterPro" id="IPR058513">
    <property type="entry name" value="DUF8200"/>
</dbReference>
<sequence length="100" mass="10402">MRSAFAVIAAVLPLSSLGAPLPAAADGPYFRAELAAPTQQARAIAGGVMFQCHDTTCLAGRSGHRPLRVCRQLVREVGAVTAFSADGEAFSEDEIARCNA</sequence>
<dbReference type="PATRIC" id="fig|1581420.6.peg.1434"/>
<evidence type="ECO:0000313" key="2">
    <source>
        <dbReference type="EMBL" id="KLE34050.1"/>
    </source>
</evidence>
<gene>
    <name evidence="2" type="ORF">AAW00_07055</name>
</gene>